<keyword evidence="3" id="KW-0472">Membrane</keyword>
<dbReference type="SUPFAM" id="SSF49562">
    <property type="entry name" value="C2 domain (Calcium/lipid-binding domain, CaLB)"/>
    <property type="match status" value="2"/>
</dbReference>
<organism evidence="5 6">
    <name type="scientific">Triparma verrucosa</name>
    <dbReference type="NCBI Taxonomy" id="1606542"/>
    <lineage>
        <taxon>Eukaryota</taxon>
        <taxon>Sar</taxon>
        <taxon>Stramenopiles</taxon>
        <taxon>Ochrophyta</taxon>
        <taxon>Bolidophyceae</taxon>
        <taxon>Parmales</taxon>
        <taxon>Triparmaceae</taxon>
        <taxon>Triparma</taxon>
    </lineage>
</organism>
<comment type="caution">
    <text evidence="5">The sequence shown here is derived from an EMBL/GenBank/DDBJ whole genome shotgun (WGS) entry which is preliminary data.</text>
</comment>
<evidence type="ECO:0000313" key="5">
    <source>
        <dbReference type="EMBL" id="GMH49924.1"/>
    </source>
</evidence>
<protein>
    <recommendedName>
        <fullName evidence="4">C2 domain-containing protein</fullName>
    </recommendedName>
</protein>
<gene>
    <name evidence="5" type="ORF">TrVE_jg825</name>
</gene>
<evidence type="ECO:0000256" key="1">
    <source>
        <dbReference type="ARBA" id="ARBA00022723"/>
    </source>
</evidence>
<dbReference type="CDD" id="cd00030">
    <property type="entry name" value="C2"/>
    <property type="match status" value="2"/>
</dbReference>
<dbReference type="InterPro" id="IPR035892">
    <property type="entry name" value="C2_domain_sf"/>
</dbReference>
<evidence type="ECO:0000256" key="2">
    <source>
        <dbReference type="ARBA" id="ARBA00022837"/>
    </source>
</evidence>
<name>A0A9W7DN99_9STRA</name>
<sequence length="983" mass="109356">MKGNTSLSRSPSPSSLWSSYTVRTVSIPPLTARITLSNPPDPTLSIDYRSFTREGHRWMVKQPPVSLNVCTLSKKKSSPRRNRLTLTCNGTKVKFDFGRKNSALLSEFLTKFSWYKFESSVTTDEDIQIDVVGCTGLALTDVKTSLSGSLVPSKPDPYVVLRSNCENDGTVFHRTKHLQNSCNPIFTSATESSVMLKKDDVMRAKQGGGLIVEVFDFDRIGNDDILGTAFVPFGLLLFDKDRVEFPLKTPFEDFYVNKPPPMVMIGFKKHYNHSSGIVSEQLQNVPDCRSPVRAVSLDKKWLKSNSSEFSVNTDSDFMSADSSSVNNSVSSFKSPRFSAVSDTISKVRKNIVKTTKVTASAITPSSTRRVSKSGEVLLKVKPYADKSSDQRWLTKSSLQKNALEPSARFTPVKPLPAAAGLLHIEALYANSLPNRDGGTLGKFLGKLTDAFVCFVVNDSFATTCVVDNCLNPIWPSWENRAFTFPLYSSSRIVHVGVFDSDRGDILGGFDYDAVGRSYISLAKLREGMEYTLELKLGDSTTYVTEEERGKKGRGTLAVRVRVEWGQKGPRGAMLYDTIRICQCYFNGTAGLDDSERSLHVRDERDYAMVRYCVEGLRVGSTYNIKTVYAMVDEVKSLSVIFPLLFIAARSLILWRRPSQSIVILCVSWSAVNEPNLIPAAFAFLLAFALIVLNGNLASSANPFKRPRTHLQMLKILLLNRDDRSDEIGIGEGATLDAIHEKEKQRAISDVWREWKNFVDKKIRENQEYNDMLAAMEVDYMPGDGPAIKIKGVLGSVVDPVSAVLSPIQTALHPILCYVRLMKNVILGNEPNLNFLLTLMLLLSSILLSIFPFGLIFRVCGKFVVVLVLGPQNMLLGWILNSQGAVTSLVPPIFYSSGDASIDDDELISTGVLPLKPKHEGYINEFNENKRAVSKLRVQQEKILKVRDEKIKKEGKIILKKFSLNVERFEEYPVSEGSASEACT</sequence>
<feature type="transmembrane region" description="Helical" evidence="3">
    <location>
        <begin position="832"/>
        <end position="856"/>
    </location>
</feature>
<accession>A0A9W7DN99</accession>
<evidence type="ECO:0000256" key="3">
    <source>
        <dbReference type="SAM" id="Phobius"/>
    </source>
</evidence>
<keyword evidence="2" id="KW-0106">Calcium</keyword>
<feature type="transmembrane region" description="Helical" evidence="3">
    <location>
        <begin position="676"/>
        <end position="697"/>
    </location>
</feature>
<dbReference type="EMBL" id="BRXX01000614">
    <property type="protein sequence ID" value="GMH49924.1"/>
    <property type="molecule type" value="Genomic_DNA"/>
</dbReference>
<keyword evidence="6" id="KW-1185">Reference proteome</keyword>
<dbReference type="InterPro" id="IPR000008">
    <property type="entry name" value="C2_dom"/>
</dbReference>
<dbReference type="PANTHER" id="PTHR45911">
    <property type="entry name" value="C2 DOMAIN-CONTAINING PROTEIN"/>
    <property type="match status" value="1"/>
</dbReference>
<keyword evidence="3" id="KW-0812">Transmembrane</keyword>
<dbReference type="Proteomes" id="UP001165160">
    <property type="component" value="Unassembled WGS sequence"/>
</dbReference>
<dbReference type="PROSITE" id="PS50004">
    <property type="entry name" value="C2"/>
    <property type="match status" value="2"/>
</dbReference>
<dbReference type="Gene3D" id="2.60.40.150">
    <property type="entry name" value="C2 domain"/>
    <property type="match status" value="2"/>
</dbReference>
<reference evidence="6" key="1">
    <citation type="journal article" date="2023" name="Commun. Biol.">
        <title>Genome analysis of Parmales, the sister group of diatoms, reveals the evolutionary specialization of diatoms from phago-mixotrophs to photoautotrophs.</title>
        <authorList>
            <person name="Ban H."/>
            <person name="Sato S."/>
            <person name="Yoshikawa S."/>
            <person name="Yamada K."/>
            <person name="Nakamura Y."/>
            <person name="Ichinomiya M."/>
            <person name="Sato N."/>
            <person name="Blanc-Mathieu R."/>
            <person name="Endo H."/>
            <person name="Kuwata A."/>
            <person name="Ogata H."/>
        </authorList>
    </citation>
    <scope>NUCLEOTIDE SEQUENCE [LARGE SCALE GENOMIC DNA]</scope>
    <source>
        <strain evidence="6">NIES 3699</strain>
    </source>
</reference>
<dbReference type="Pfam" id="PF00168">
    <property type="entry name" value="C2"/>
    <property type="match status" value="2"/>
</dbReference>
<keyword evidence="3" id="KW-1133">Transmembrane helix</keyword>
<feature type="domain" description="C2" evidence="4">
    <location>
        <begin position="105"/>
        <end position="247"/>
    </location>
</feature>
<evidence type="ECO:0000313" key="6">
    <source>
        <dbReference type="Proteomes" id="UP001165160"/>
    </source>
</evidence>
<evidence type="ECO:0000259" key="4">
    <source>
        <dbReference type="PROSITE" id="PS50004"/>
    </source>
</evidence>
<keyword evidence="1" id="KW-0479">Metal-binding</keyword>
<dbReference type="SMART" id="SM00239">
    <property type="entry name" value="C2"/>
    <property type="match status" value="2"/>
</dbReference>
<proteinExistence type="predicted"/>
<dbReference type="AlphaFoldDB" id="A0A9W7DN99"/>
<dbReference type="GO" id="GO:0046872">
    <property type="term" value="F:metal ion binding"/>
    <property type="evidence" value="ECO:0007669"/>
    <property type="project" value="UniProtKB-KW"/>
</dbReference>
<feature type="domain" description="C2" evidence="4">
    <location>
        <begin position="399"/>
        <end position="534"/>
    </location>
</feature>